<evidence type="ECO:0000256" key="1">
    <source>
        <dbReference type="SAM" id="Coils"/>
    </source>
</evidence>
<sequence length="449" mass="48218">MACARRHNGVAALTATLALSGCLGSVSPEAATRFGQSPLAESPAAASTPADLSTDAQTPEPQSTEYRSPLISDLVARRSVLVPGSSYAEVAASVMAADARVAEAELRAAELRRKAADKNWLPTIGPRITLTGLGDVVSDLVLNQVLFDHGRKEAERERARGEVELAAVDLVEDGNDRVHDALTLYLDREEGREASAHFDRALGDMSRFEHVMLRRVEGGVSDPSDLNILRQKLADIRANRDRAKERALSAEAELAAMSARPLSDLHGIGSVAPSSPVDPLAVRRAEAERDIAVAQVRIDRAAHLPGLSASAAFDGRETQSALGVEAETGFGFGTPASLEALEARKEAAVKRVAEAREDANRRLASLERDRSALKRQGEEAEGLTRAAKANLDQFQKQYDYGQRRVMDVVGVYETYASALESAIDLKYRLARTDIAIAHMRGQLVDGGAL</sequence>
<feature type="coiled-coil region" evidence="1">
    <location>
        <begin position="226"/>
        <end position="260"/>
    </location>
</feature>
<evidence type="ECO:0000256" key="2">
    <source>
        <dbReference type="SAM" id="MobiDB-lite"/>
    </source>
</evidence>
<accession>A0ABW3ZEL9</accession>
<name>A0ABW3ZEL9_9RHOB</name>
<feature type="coiled-coil region" evidence="1">
    <location>
        <begin position="338"/>
        <end position="383"/>
    </location>
</feature>
<dbReference type="PROSITE" id="PS51257">
    <property type="entry name" value="PROKAR_LIPOPROTEIN"/>
    <property type="match status" value="1"/>
</dbReference>
<dbReference type="Proteomes" id="UP001597135">
    <property type="component" value="Unassembled WGS sequence"/>
</dbReference>
<organism evidence="3 4">
    <name type="scientific">Litorisediminicola beolgyonensis</name>
    <dbReference type="NCBI Taxonomy" id="1173614"/>
    <lineage>
        <taxon>Bacteria</taxon>
        <taxon>Pseudomonadati</taxon>
        <taxon>Pseudomonadota</taxon>
        <taxon>Alphaproteobacteria</taxon>
        <taxon>Rhodobacterales</taxon>
        <taxon>Paracoccaceae</taxon>
        <taxon>Litorisediminicola</taxon>
    </lineage>
</organism>
<keyword evidence="1" id="KW-0175">Coiled coil</keyword>
<evidence type="ECO:0000313" key="4">
    <source>
        <dbReference type="Proteomes" id="UP001597135"/>
    </source>
</evidence>
<protein>
    <submittedName>
        <fullName evidence="3">TolC family protein</fullName>
    </submittedName>
</protein>
<gene>
    <name evidence="3" type="ORF">ACFQ4E_04285</name>
</gene>
<keyword evidence="4" id="KW-1185">Reference proteome</keyword>
<dbReference type="RefSeq" id="WP_386801698.1">
    <property type="nucleotide sequence ID" value="NZ_JBHTMU010000005.1"/>
</dbReference>
<dbReference type="EMBL" id="JBHTMU010000005">
    <property type="protein sequence ID" value="MFD1341631.1"/>
    <property type="molecule type" value="Genomic_DNA"/>
</dbReference>
<evidence type="ECO:0000313" key="3">
    <source>
        <dbReference type="EMBL" id="MFD1341631.1"/>
    </source>
</evidence>
<dbReference type="Gene3D" id="1.20.1600.10">
    <property type="entry name" value="Outer membrane efflux proteins (OEP)"/>
    <property type="match status" value="1"/>
</dbReference>
<reference evidence="4" key="1">
    <citation type="journal article" date="2019" name="Int. J. Syst. Evol. Microbiol.">
        <title>The Global Catalogue of Microorganisms (GCM) 10K type strain sequencing project: providing services to taxonomists for standard genome sequencing and annotation.</title>
        <authorList>
            <consortium name="The Broad Institute Genomics Platform"/>
            <consortium name="The Broad Institute Genome Sequencing Center for Infectious Disease"/>
            <person name="Wu L."/>
            <person name="Ma J."/>
        </authorList>
    </citation>
    <scope>NUCLEOTIDE SEQUENCE [LARGE SCALE GENOMIC DNA]</scope>
    <source>
        <strain evidence="4">CCUG 62953</strain>
    </source>
</reference>
<dbReference type="SUPFAM" id="SSF56954">
    <property type="entry name" value="Outer membrane efflux proteins (OEP)"/>
    <property type="match status" value="1"/>
</dbReference>
<feature type="region of interest" description="Disordered" evidence="2">
    <location>
        <begin position="34"/>
        <end position="66"/>
    </location>
</feature>
<proteinExistence type="predicted"/>
<feature type="compositionally biased region" description="Polar residues" evidence="2">
    <location>
        <begin position="50"/>
        <end position="66"/>
    </location>
</feature>
<comment type="caution">
    <text evidence="3">The sequence shown here is derived from an EMBL/GenBank/DDBJ whole genome shotgun (WGS) entry which is preliminary data.</text>
</comment>